<protein>
    <submittedName>
        <fullName evidence="3">Ig-like domain</fullName>
    </submittedName>
</protein>
<dbReference type="SUPFAM" id="SSF49373">
    <property type="entry name" value="Invasin/intimin cell-adhesion fragments"/>
    <property type="match status" value="3"/>
</dbReference>
<comment type="caution">
    <text evidence="3">The sequence shown here is derived from an EMBL/GenBank/DDBJ whole genome shotgun (WGS) entry which is preliminary data.</text>
</comment>
<dbReference type="RefSeq" id="WP_027470994.1">
    <property type="nucleotide sequence ID" value="NZ_BAMD01000067.1"/>
</dbReference>
<dbReference type="STRING" id="869213.GCA_000517085_01093"/>
<name>W7YC94_9BACT</name>
<keyword evidence="1" id="KW-0732">Signal</keyword>
<reference evidence="3 4" key="1">
    <citation type="journal article" date="2014" name="Genome Announc.">
        <title>Draft Genome Sequence of Cytophaga fermentans JCM 21142T, a Facultative Anaerobe Isolated from Marine Mud.</title>
        <authorList>
            <person name="Starns D."/>
            <person name="Oshima K."/>
            <person name="Suda W."/>
            <person name="Iino T."/>
            <person name="Yuki M."/>
            <person name="Inoue J."/>
            <person name="Kitamura K."/>
            <person name="Iida T."/>
            <person name="Darby A."/>
            <person name="Hattori M."/>
            <person name="Ohkuma M."/>
        </authorList>
    </citation>
    <scope>NUCLEOTIDE SEQUENCE [LARGE SCALE GENOMIC DNA]</scope>
    <source>
        <strain evidence="3 4">JCM 21142</strain>
    </source>
</reference>
<evidence type="ECO:0000313" key="4">
    <source>
        <dbReference type="Proteomes" id="UP000019402"/>
    </source>
</evidence>
<gene>
    <name evidence="3" type="ORF">JCM21142_93796</name>
</gene>
<dbReference type="OrthoDB" id="1029694at2"/>
<accession>W7YC94</accession>
<sequence length="512" mass="55652">MKNIFKYILSCVLIASAMIPLSCDEESLSKSEPAIYPSTLELGLPESKLVYIYQDETESDVYPMITGETISLSYTMTPDNVTYSDVEWSSSDETVATVDANGVVTAVSSGTAIITVSPTVFYSGSGIYGYIKVVVSSTEVVAESITLSSSSESCYVAETLTVTPTINPSNTTYKTVQFSSSDESVATVDNNGVVTGVSGDPDPGTTVTITATALDEGSAVSASIDVQIVQIVEPQSITIDQTYSSDNYEWAIGDKTYSIAYDIEPSNATKSLVEWTSSDETIATVSKGVVTFNQDGVFGEVTITATCPETGNTSTVTIFLAEGLIRELFHNIDDITWNITSSQALQGASSIWSYEKLDVSTYGSSKQRADFSKQDSYVWLHAGNYPIVAIKMNDVLDYDDVTGRNINVDSNTDDGSYKGSLGGGNNKWLMRYKCDDGSYVFIYDLTQQSFSTGGLLPTDASVKFKTFQWKYADMVVTPIQQLTYSVYWVQTFKTLTDIKSHLTSEGITWVEE</sequence>
<dbReference type="Proteomes" id="UP000019402">
    <property type="component" value="Unassembled WGS sequence"/>
</dbReference>
<dbReference type="EMBL" id="BAMD01000067">
    <property type="protein sequence ID" value="GAF05073.1"/>
    <property type="molecule type" value="Genomic_DNA"/>
</dbReference>
<feature type="domain" description="BIG2" evidence="2">
    <location>
        <begin position="141"/>
        <end position="223"/>
    </location>
</feature>
<dbReference type="InterPro" id="IPR003343">
    <property type="entry name" value="Big_2"/>
</dbReference>
<feature type="chain" id="PRO_5004904126" evidence="1">
    <location>
        <begin position="23"/>
        <end position="512"/>
    </location>
</feature>
<dbReference type="Gene3D" id="2.60.40.1080">
    <property type="match status" value="3"/>
</dbReference>
<feature type="domain" description="BIG2" evidence="2">
    <location>
        <begin position="55"/>
        <end position="131"/>
    </location>
</feature>
<dbReference type="AlphaFoldDB" id="W7YC94"/>
<evidence type="ECO:0000259" key="2">
    <source>
        <dbReference type="SMART" id="SM00635"/>
    </source>
</evidence>
<dbReference type="InterPro" id="IPR008964">
    <property type="entry name" value="Invasin/intimin_cell_adhesion"/>
</dbReference>
<dbReference type="eggNOG" id="COG5492">
    <property type="taxonomic scope" value="Bacteria"/>
</dbReference>
<feature type="signal peptide" evidence="1">
    <location>
        <begin position="1"/>
        <end position="22"/>
    </location>
</feature>
<dbReference type="Pfam" id="PF02368">
    <property type="entry name" value="Big_2"/>
    <property type="match status" value="3"/>
</dbReference>
<dbReference type="InterPro" id="IPR032502">
    <property type="entry name" value="DUF4979"/>
</dbReference>
<evidence type="ECO:0000256" key="1">
    <source>
        <dbReference type="SAM" id="SignalP"/>
    </source>
</evidence>
<dbReference type="SMART" id="SM00635">
    <property type="entry name" value="BID_2"/>
    <property type="match status" value="3"/>
</dbReference>
<evidence type="ECO:0000313" key="3">
    <source>
        <dbReference type="EMBL" id="GAF05073.1"/>
    </source>
</evidence>
<organism evidence="3 4">
    <name type="scientific">Saccharicrinis fermentans DSM 9555 = JCM 21142</name>
    <dbReference type="NCBI Taxonomy" id="869213"/>
    <lineage>
        <taxon>Bacteria</taxon>
        <taxon>Pseudomonadati</taxon>
        <taxon>Bacteroidota</taxon>
        <taxon>Bacteroidia</taxon>
        <taxon>Marinilabiliales</taxon>
        <taxon>Marinilabiliaceae</taxon>
        <taxon>Saccharicrinis</taxon>
    </lineage>
</organism>
<dbReference type="Pfam" id="PF16351">
    <property type="entry name" value="DUF4979"/>
    <property type="match status" value="1"/>
</dbReference>
<feature type="domain" description="BIG2" evidence="2">
    <location>
        <begin position="233"/>
        <end position="317"/>
    </location>
</feature>
<proteinExistence type="predicted"/>
<keyword evidence="4" id="KW-1185">Reference proteome</keyword>